<dbReference type="PANTHER" id="PTHR40044:SF1">
    <property type="entry name" value="INTEGRAL MEMBRANE PROTEIN"/>
    <property type="match status" value="1"/>
</dbReference>
<dbReference type="OrthoDB" id="1706970at2"/>
<dbReference type="RefSeq" id="WP_022791096.1">
    <property type="nucleotide sequence ID" value="NZ_ATUU01000001.1"/>
</dbReference>
<dbReference type="EMBL" id="JQAX01000001">
    <property type="protein sequence ID" value="KRN33412.1"/>
    <property type="molecule type" value="Genomic_DNA"/>
</dbReference>
<keyword evidence="1" id="KW-0812">Transmembrane</keyword>
<name>A0A0R2G9P5_9LACO</name>
<gene>
    <name evidence="2" type="ORF">IV68_GL000210</name>
</gene>
<protein>
    <recommendedName>
        <fullName evidence="4">QueT transporter family protein</fullName>
    </recommendedName>
</protein>
<dbReference type="STRING" id="1123500.GCA_000420365_00294"/>
<evidence type="ECO:0000313" key="3">
    <source>
        <dbReference type="Proteomes" id="UP000051296"/>
    </source>
</evidence>
<dbReference type="eggNOG" id="COG4708">
    <property type="taxonomic scope" value="Bacteria"/>
</dbReference>
<proteinExistence type="predicted"/>
<dbReference type="InParanoid" id="A0A0R2G9P5"/>
<dbReference type="Proteomes" id="UP000051296">
    <property type="component" value="Unassembled WGS sequence"/>
</dbReference>
<dbReference type="Pfam" id="PF06177">
    <property type="entry name" value="QueT"/>
    <property type="match status" value="1"/>
</dbReference>
<reference evidence="2 3" key="1">
    <citation type="journal article" date="2015" name="Genome Announc.">
        <title>Expanding the biotechnology potential of lactobacilli through comparative genomics of 213 strains and associated genera.</title>
        <authorList>
            <person name="Sun Z."/>
            <person name="Harris H.M."/>
            <person name="McCann A."/>
            <person name="Guo C."/>
            <person name="Argimon S."/>
            <person name="Zhang W."/>
            <person name="Yang X."/>
            <person name="Jeffery I.B."/>
            <person name="Cooney J.C."/>
            <person name="Kagawa T.F."/>
            <person name="Liu W."/>
            <person name="Song Y."/>
            <person name="Salvetti E."/>
            <person name="Wrobel A."/>
            <person name="Rasinkangas P."/>
            <person name="Parkhill J."/>
            <person name="Rea M.C."/>
            <person name="O'Sullivan O."/>
            <person name="Ritari J."/>
            <person name="Douillard F.P."/>
            <person name="Paul Ross R."/>
            <person name="Yang R."/>
            <person name="Briner A.E."/>
            <person name="Felis G.E."/>
            <person name="de Vos W.M."/>
            <person name="Barrangou R."/>
            <person name="Klaenhammer T.R."/>
            <person name="Caufield P.W."/>
            <person name="Cui Y."/>
            <person name="Zhang H."/>
            <person name="O'Toole P.W."/>
        </authorList>
    </citation>
    <scope>NUCLEOTIDE SEQUENCE [LARGE SCALE GENOMIC DNA]</scope>
    <source>
        <strain evidence="2 3">DSM 20190</strain>
    </source>
</reference>
<keyword evidence="1" id="KW-0472">Membrane</keyword>
<dbReference type="PATRIC" id="fig|1123500.6.peg.208"/>
<keyword evidence="1" id="KW-1133">Transmembrane helix</keyword>
<sequence>MTTKHVSNQERTRSIALVGLVAALYVALTMTLPALAYGAVQLRLSEGLNHLAVFNKRYILALSIGVFIVNIFSPMGIVDMVFGTLGTLVMTTMSYYSARYFHNIWIKLAISTVIDTAMMWAVALELNLYAGAPFWITYGWVALGEFIALVIGAVIIGLIGKRVNLAR</sequence>
<feature type="transmembrane region" description="Helical" evidence="1">
    <location>
        <begin position="104"/>
        <end position="123"/>
    </location>
</feature>
<dbReference type="PANTHER" id="PTHR40044">
    <property type="entry name" value="INTEGRAL MEMBRANE PROTEIN-RELATED"/>
    <property type="match status" value="1"/>
</dbReference>
<evidence type="ECO:0000256" key="1">
    <source>
        <dbReference type="SAM" id="Phobius"/>
    </source>
</evidence>
<evidence type="ECO:0008006" key="4">
    <source>
        <dbReference type="Google" id="ProtNLM"/>
    </source>
</evidence>
<accession>A0A0R2G9P5</accession>
<dbReference type="InterPro" id="IPR010387">
    <property type="entry name" value="QueT"/>
</dbReference>
<evidence type="ECO:0000313" key="2">
    <source>
        <dbReference type="EMBL" id="KRN33412.1"/>
    </source>
</evidence>
<feature type="transmembrane region" description="Helical" evidence="1">
    <location>
        <begin position="58"/>
        <end position="83"/>
    </location>
</feature>
<feature type="transmembrane region" description="Helical" evidence="1">
    <location>
        <begin position="15"/>
        <end position="38"/>
    </location>
</feature>
<dbReference type="AlphaFoldDB" id="A0A0R2G9P5"/>
<dbReference type="PIRSF" id="PIRSF031501">
    <property type="entry name" value="QueT"/>
    <property type="match status" value="1"/>
</dbReference>
<feature type="transmembrane region" description="Helical" evidence="1">
    <location>
        <begin position="135"/>
        <end position="159"/>
    </location>
</feature>
<keyword evidence="3" id="KW-1185">Reference proteome</keyword>
<comment type="caution">
    <text evidence="2">The sequence shown here is derived from an EMBL/GenBank/DDBJ whole genome shotgun (WGS) entry which is preliminary data.</text>
</comment>
<organism evidence="2 3">
    <name type="scientific">Weissella halotolerans DSM 20190</name>
    <dbReference type="NCBI Taxonomy" id="1123500"/>
    <lineage>
        <taxon>Bacteria</taxon>
        <taxon>Bacillati</taxon>
        <taxon>Bacillota</taxon>
        <taxon>Bacilli</taxon>
        <taxon>Lactobacillales</taxon>
        <taxon>Lactobacillaceae</taxon>
        <taxon>Weissella</taxon>
    </lineage>
</organism>